<dbReference type="SUPFAM" id="SSF51735">
    <property type="entry name" value="NAD(P)-binding Rossmann-fold domains"/>
    <property type="match status" value="1"/>
</dbReference>
<feature type="domain" description="NAD-dependent epimerase/dehydratase" evidence="2">
    <location>
        <begin position="3"/>
        <end position="217"/>
    </location>
</feature>
<sequence>MNILVTGATGFVGKHLVKDLKCCAHEVHILVRPSTDCSSINVSRIFTFNDNIEALAVYLRQEQIDGIIHLASLYVAEHKTEQIKPIIDSNLYLGTALLEAAKMAGVKWFLNTGTIWQNYNAPDYSDQYNPVNLYAASKQAFITVAKYYTETSPLRFCTLKLCDTYGADDTRRKIFTLFDEIATSGKELAMSPGKQQLDILHIDDVVSGFIQLAEMLQDDTVALREEYVLTSGQTYSLKEWAHLYEQRNNVHLNIQWGGRCYRQREVMKPYVGNVLPNWKANKQIINMLNKVIGGGKLGLIIPLTPSLEPERRVA</sequence>
<dbReference type="PATRIC" id="fig|1235788.3.peg.3754"/>
<protein>
    <recommendedName>
        <fullName evidence="2">NAD-dependent epimerase/dehydratase domain-containing protein</fullName>
    </recommendedName>
</protein>
<evidence type="ECO:0000313" key="4">
    <source>
        <dbReference type="Proteomes" id="UP000014200"/>
    </source>
</evidence>
<evidence type="ECO:0000313" key="3">
    <source>
        <dbReference type="EMBL" id="EOS09550.1"/>
    </source>
</evidence>
<evidence type="ECO:0000259" key="2">
    <source>
        <dbReference type="Pfam" id="PF01370"/>
    </source>
</evidence>
<name>R9I848_9BACT</name>
<dbReference type="AlphaFoldDB" id="R9I848"/>
<dbReference type="EMBL" id="ASSP01000022">
    <property type="protein sequence ID" value="EOS09550.1"/>
    <property type="molecule type" value="Genomic_DNA"/>
</dbReference>
<dbReference type="STRING" id="1235788.C802_03663"/>
<dbReference type="RefSeq" id="WP_016277938.1">
    <property type="nucleotide sequence ID" value="NZ_KE159512.1"/>
</dbReference>
<comment type="caution">
    <text evidence="3">The sequence shown here is derived from an EMBL/GenBank/DDBJ whole genome shotgun (WGS) entry which is preliminary data.</text>
</comment>
<dbReference type="PANTHER" id="PTHR43000">
    <property type="entry name" value="DTDP-D-GLUCOSE 4,6-DEHYDRATASE-RELATED"/>
    <property type="match status" value="1"/>
</dbReference>
<dbReference type="HOGENOM" id="CLU_007383_1_7_10"/>
<dbReference type="InterPro" id="IPR036291">
    <property type="entry name" value="NAD(P)-bd_dom_sf"/>
</dbReference>
<accession>R9I848</accession>
<evidence type="ECO:0000256" key="1">
    <source>
        <dbReference type="ARBA" id="ARBA00007637"/>
    </source>
</evidence>
<dbReference type="OrthoDB" id="9803010at2"/>
<gene>
    <name evidence="3" type="ORF">C802_03663</name>
</gene>
<dbReference type="Pfam" id="PF01370">
    <property type="entry name" value="Epimerase"/>
    <property type="match status" value="1"/>
</dbReference>
<proteinExistence type="inferred from homology"/>
<comment type="similarity">
    <text evidence="1">Belongs to the NAD(P)-dependent epimerase/dehydratase family.</text>
</comment>
<dbReference type="Proteomes" id="UP000014200">
    <property type="component" value="Unassembled WGS sequence"/>
</dbReference>
<dbReference type="Gene3D" id="3.40.50.720">
    <property type="entry name" value="NAD(P)-binding Rossmann-like Domain"/>
    <property type="match status" value="1"/>
</dbReference>
<organism evidence="3 4">
    <name type="scientific">Phocaeicola sartorii</name>
    <dbReference type="NCBI Taxonomy" id="671267"/>
    <lineage>
        <taxon>Bacteria</taxon>
        <taxon>Pseudomonadati</taxon>
        <taxon>Bacteroidota</taxon>
        <taxon>Bacteroidia</taxon>
        <taxon>Bacteroidales</taxon>
        <taxon>Bacteroidaceae</taxon>
        <taxon>Phocaeicola</taxon>
    </lineage>
</organism>
<keyword evidence="4" id="KW-1185">Reference proteome</keyword>
<reference evidence="3 4" key="1">
    <citation type="submission" date="2013-04" db="EMBL/GenBank/DDBJ databases">
        <title>The Genome Sequence of Bacteroides massiliensis dnLKV3.</title>
        <authorList>
            <consortium name="The Broad Institute Genomics Platform"/>
            <consortium name="The Broad Institute Genome Sequencing Center for Infectious Disease"/>
            <person name="Earl A."/>
            <person name="Xavier R."/>
            <person name="Kuhn K."/>
            <person name="Stappenbeck T."/>
            <person name="Walker B."/>
            <person name="Young S."/>
            <person name="Zeng Q."/>
            <person name="Gargeya S."/>
            <person name="Fitzgerald M."/>
            <person name="Haas B."/>
            <person name="Abouelleil A."/>
            <person name="Allen A.W."/>
            <person name="Alvarado L."/>
            <person name="Arachchi H.M."/>
            <person name="Berlin A.M."/>
            <person name="Chapman S.B."/>
            <person name="Gainer-Dewar J."/>
            <person name="Goldberg J."/>
            <person name="Griggs A."/>
            <person name="Gujja S."/>
            <person name="Hansen M."/>
            <person name="Howarth C."/>
            <person name="Imamovic A."/>
            <person name="Ireland A."/>
            <person name="Larimer J."/>
            <person name="McCowan C."/>
            <person name="Murphy C."/>
            <person name="Pearson M."/>
            <person name="Poon T.W."/>
            <person name="Priest M."/>
            <person name="Roberts A."/>
            <person name="Saif S."/>
            <person name="Shea T."/>
            <person name="Sisk P."/>
            <person name="Sykes S."/>
            <person name="Wortman J."/>
            <person name="Nusbaum C."/>
            <person name="Birren B."/>
        </authorList>
    </citation>
    <scope>NUCLEOTIDE SEQUENCE [LARGE SCALE GENOMIC DNA]</scope>
    <source>
        <strain evidence="4">dnLKV3</strain>
    </source>
</reference>
<dbReference type="InterPro" id="IPR001509">
    <property type="entry name" value="Epimerase_deHydtase"/>
</dbReference>
<dbReference type="CDD" id="cd08946">
    <property type="entry name" value="SDR_e"/>
    <property type="match status" value="1"/>
</dbReference>